<evidence type="ECO:0000313" key="2">
    <source>
        <dbReference type="EMBL" id="MYL81562.1"/>
    </source>
</evidence>
<dbReference type="InterPro" id="IPR038475">
    <property type="entry name" value="RecG_C_sf"/>
</dbReference>
<feature type="domain" description="Schlafen AlbA-2" evidence="1">
    <location>
        <begin position="23"/>
        <end position="144"/>
    </location>
</feature>
<dbReference type="OrthoDB" id="9789524at2"/>
<dbReference type="InterPro" id="IPR038461">
    <property type="entry name" value="Schlafen_AlbA_2_dom_sf"/>
</dbReference>
<name>A0A7C9IUJ3_9BACT</name>
<protein>
    <submittedName>
        <fullName evidence="2">Transcriptional regulator</fullName>
    </submittedName>
</protein>
<evidence type="ECO:0000313" key="3">
    <source>
        <dbReference type="Proteomes" id="UP000482487"/>
    </source>
</evidence>
<sequence length="488" mass="55567">MNLDRQAEYYVGLVHELRKLPAETEWVEFKHNNDTPDMIGEYLSALANSAALLGKVNAYLVWGVDDTTHDIIGTTFKPGAAKIGNEELENWLLRLLAPKINFRFFEISVEDKPVVLLEIGAAFRHPVRFKDQEYIRVGSHKTKLKEHPEKERALWRVFDQVPFERGIASEHVGAEEVLRLLDYPAFFDLLELPLPDGRAAILEALEHDGIIQSCQAGDWNITNMGAILFAKKLDDFPSLKRKAMRVIHYKGKGRVETLREQVGGKGYASGFEGLISFIMALVPSNEVIGQALRKTVPMYPELAVRELVANALIHQDFFITGAGPMVELFDDRMEITNPGVPLVSTDRFIDTPPKSRNETLASLMRRFRICEERGSGIDKVVSQTELFQLPAPLFETVEEHTRIVLFAHRDLREMDKGDRIWACYLHACLRYVQRDFMTNSTLRERFGIDAKNSAMASRIIRDTLEAGRIRCHDDTVGSKAKKYLPWWA</sequence>
<reference evidence="2 3" key="1">
    <citation type="submission" date="2020-01" db="EMBL/GenBank/DDBJ databases">
        <title>Genome sequence of Desulfovibrio aerotolerans DSM 16695(T).</title>
        <authorList>
            <person name="Karnachuk O."/>
            <person name="Avakyan M."/>
            <person name="Mardanov A."/>
            <person name="Kadnikov V."/>
            <person name="Ravin N."/>
        </authorList>
    </citation>
    <scope>NUCLEOTIDE SEQUENCE [LARGE SCALE GENOMIC DNA]</scope>
    <source>
        <strain evidence="2 3">DSM 16695</strain>
    </source>
</reference>
<dbReference type="Gene3D" id="3.30.565.60">
    <property type="match status" value="1"/>
</dbReference>
<dbReference type="InterPro" id="IPR007421">
    <property type="entry name" value="Schlafen_AlbA_2_dom"/>
</dbReference>
<dbReference type="Pfam" id="PF04326">
    <property type="entry name" value="SLFN_AlbA_2"/>
    <property type="match status" value="1"/>
</dbReference>
<dbReference type="Gene3D" id="3.30.950.30">
    <property type="entry name" value="Schlafen, AAA domain"/>
    <property type="match status" value="1"/>
</dbReference>
<dbReference type="Proteomes" id="UP000482487">
    <property type="component" value="Unassembled WGS sequence"/>
</dbReference>
<keyword evidence="3" id="KW-1185">Reference proteome</keyword>
<dbReference type="PANTHER" id="PTHR30595">
    <property type="entry name" value="GLPR-RELATED TRANSCRIPTIONAL REPRESSOR"/>
    <property type="match status" value="1"/>
</dbReference>
<dbReference type="Pfam" id="PF13749">
    <property type="entry name" value="HATPase_c_4"/>
    <property type="match status" value="1"/>
</dbReference>
<dbReference type="PANTHER" id="PTHR30595:SF6">
    <property type="entry name" value="SCHLAFEN ALBA-2 DOMAIN-CONTAINING PROTEIN"/>
    <property type="match status" value="1"/>
</dbReference>
<dbReference type="EMBL" id="WVUD01000001">
    <property type="protein sequence ID" value="MYL81562.1"/>
    <property type="molecule type" value="Genomic_DNA"/>
</dbReference>
<organism evidence="2 3">
    <name type="scientific">Solidesulfovibrio aerotolerans</name>
    <dbReference type="NCBI Taxonomy" id="295255"/>
    <lineage>
        <taxon>Bacteria</taxon>
        <taxon>Pseudomonadati</taxon>
        <taxon>Thermodesulfobacteriota</taxon>
        <taxon>Desulfovibrionia</taxon>
        <taxon>Desulfovibrionales</taxon>
        <taxon>Desulfovibrionaceae</taxon>
        <taxon>Solidesulfovibrio</taxon>
    </lineage>
</organism>
<gene>
    <name evidence="2" type="ORF">GTA51_00215</name>
</gene>
<accession>A0A7C9IUJ3</accession>
<dbReference type="RefSeq" id="WP_160957703.1">
    <property type="nucleotide sequence ID" value="NZ_WVUD01000001.1"/>
</dbReference>
<evidence type="ECO:0000259" key="1">
    <source>
        <dbReference type="Pfam" id="PF04326"/>
    </source>
</evidence>
<proteinExistence type="predicted"/>
<dbReference type="AlphaFoldDB" id="A0A7C9IUJ3"/>
<comment type="caution">
    <text evidence="2">The sequence shown here is derived from an EMBL/GenBank/DDBJ whole genome shotgun (WGS) entry which is preliminary data.</text>
</comment>